<feature type="region of interest" description="Disordered" evidence="1">
    <location>
        <begin position="703"/>
        <end position="771"/>
    </location>
</feature>
<feature type="compositionally biased region" description="Low complexity" evidence="1">
    <location>
        <begin position="352"/>
        <end position="366"/>
    </location>
</feature>
<organism evidence="2 3">
    <name type="scientific">Tigriopus californicus</name>
    <name type="common">Marine copepod</name>
    <dbReference type="NCBI Taxonomy" id="6832"/>
    <lineage>
        <taxon>Eukaryota</taxon>
        <taxon>Metazoa</taxon>
        <taxon>Ecdysozoa</taxon>
        <taxon>Arthropoda</taxon>
        <taxon>Crustacea</taxon>
        <taxon>Multicrustacea</taxon>
        <taxon>Hexanauplia</taxon>
        <taxon>Copepoda</taxon>
        <taxon>Harpacticoida</taxon>
        <taxon>Harpacticidae</taxon>
        <taxon>Tigriopus</taxon>
    </lineage>
</organism>
<dbReference type="EMBL" id="VCGU01000003">
    <property type="protein sequence ID" value="TRY78212.1"/>
    <property type="molecule type" value="Genomic_DNA"/>
</dbReference>
<feature type="compositionally biased region" description="Low complexity" evidence="1">
    <location>
        <begin position="143"/>
        <end position="157"/>
    </location>
</feature>
<feature type="compositionally biased region" description="Low complexity" evidence="1">
    <location>
        <begin position="658"/>
        <end position="667"/>
    </location>
</feature>
<feature type="compositionally biased region" description="Polar residues" evidence="1">
    <location>
        <begin position="630"/>
        <end position="649"/>
    </location>
</feature>
<feature type="compositionally biased region" description="Polar residues" evidence="1">
    <location>
        <begin position="78"/>
        <end position="93"/>
    </location>
</feature>
<comment type="caution">
    <text evidence="2">The sequence shown here is derived from an EMBL/GenBank/DDBJ whole genome shotgun (WGS) entry which is preliminary data.</text>
</comment>
<feature type="compositionally biased region" description="Polar residues" evidence="1">
    <location>
        <begin position="504"/>
        <end position="521"/>
    </location>
</feature>
<protein>
    <submittedName>
        <fullName evidence="2">Uncharacterized protein</fullName>
    </submittedName>
</protein>
<feature type="compositionally biased region" description="Polar residues" evidence="1">
    <location>
        <begin position="1004"/>
        <end position="1016"/>
    </location>
</feature>
<evidence type="ECO:0000256" key="1">
    <source>
        <dbReference type="SAM" id="MobiDB-lite"/>
    </source>
</evidence>
<dbReference type="AlphaFoldDB" id="A0A553PKK1"/>
<feature type="region of interest" description="Disordered" evidence="1">
    <location>
        <begin position="12"/>
        <end position="93"/>
    </location>
</feature>
<feature type="compositionally biased region" description="Polar residues" evidence="1">
    <location>
        <begin position="954"/>
        <end position="964"/>
    </location>
</feature>
<feature type="region of interest" description="Disordered" evidence="1">
    <location>
        <begin position="280"/>
        <end position="317"/>
    </location>
</feature>
<feature type="compositionally biased region" description="Basic residues" evidence="1">
    <location>
        <begin position="715"/>
        <end position="727"/>
    </location>
</feature>
<feature type="compositionally biased region" description="Polar residues" evidence="1">
    <location>
        <begin position="367"/>
        <end position="379"/>
    </location>
</feature>
<reference evidence="2 3" key="1">
    <citation type="journal article" date="2018" name="Nat. Ecol. Evol.">
        <title>Genomic signatures of mitonuclear coevolution across populations of Tigriopus californicus.</title>
        <authorList>
            <person name="Barreto F.S."/>
            <person name="Watson E.T."/>
            <person name="Lima T.G."/>
            <person name="Willett C.S."/>
            <person name="Edmands S."/>
            <person name="Li W."/>
            <person name="Burton R.S."/>
        </authorList>
    </citation>
    <scope>NUCLEOTIDE SEQUENCE [LARGE SCALE GENOMIC DNA]</scope>
    <source>
        <strain evidence="2 3">San Diego</strain>
    </source>
</reference>
<dbReference type="OMA" id="CPRCLEW"/>
<feature type="region of interest" description="Disordered" evidence="1">
    <location>
        <begin position="973"/>
        <end position="1022"/>
    </location>
</feature>
<evidence type="ECO:0000313" key="2">
    <source>
        <dbReference type="EMBL" id="TRY78212.1"/>
    </source>
</evidence>
<dbReference type="GO" id="GO:0003676">
    <property type="term" value="F:nucleic acid binding"/>
    <property type="evidence" value="ECO:0007669"/>
    <property type="project" value="InterPro"/>
</dbReference>
<dbReference type="Proteomes" id="UP000318571">
    <property type="component" value="Chromosome 11"/>
</dbReference>
<gene>
    <name evidence="2" type="ORF">TCAL_14444</name>
</gene>
<feature type="compositionally biased region" description="Polar residues" evidence="1">
    <location>
        <begin position="133"/>
        <end position="142"/>
    </location>
</feature>
<proteinExistence type="predicted"/>
<keyword evidence="3" id="KW-1185">Reference proteome</keyword>
<feature type="region of interest" description="Disordered" evidence="1">
    <location>
        <begin position="504"/>
        <end position="555"/>
    </location>
</feature>
<feature type="region of interest" description="Disordered" evidence="1">
    <location>
        <begin position="125"/>
        <end position="157"/>
    </location>
</feature>
<accession>A0A553PKK1</accession>
<sequence>MKLDNFLTKAFSGRKAKESRLITPESESELEKVFNGTKTQADHSEGQQPQHHRQQQQQQQQQQKKCPEINGDGCRMENGTTSSGETPVKSRSISLVQMRGSKSFETSERKTSFSYLSLLEKNGGNFPHRTQAIMENNPPSRKNSLSGSYGNLSSSTTKDLSQSMEYLHNTSKRNFMARSNPIGLAEPSIKRDGHAVGKDGSFYRSSEHIFTNLSSNGRTPIGLAEPSIKHLSQSMEYLHNTSKRNFMARSNPIGLAEPSIAVGKDGSFYRSSEHIFTNLSSNGRTRASSSTPDRDMGPGGLKATKQRHSSLSNLSGGVGIRPGAGLISTGKRNNVHMFMPFGESSTKEIGYKKTSSSSSSSTTYKSHQQTRATTSNFQNATSTPSEKSSKAAKEASTIIKKGIEEIEYLTKVADRQDVTIVQARSTQSAKAPEPQEIRVTSNGDHLLHDGEKREEMSPSVNGTFQAVDMMLKSTLIDEPVQFTVKRAPRARSLSRTNTFLPDQSVTISLPASRQTSRNSSVEPEGIQRQRRQREQQQQQQQQEQQQSLTSDHRSSSVEIFNGTYEMRVPHPASRRKLSAEISEIKSEVYSFTASGDGKSQGQKSNDIIPPSNESMAQEMPNELTMTSLANGKNESFTNSGAKPPSSSNPMAEKRESGTTSSAKKSASMRQGNDKPSVESHNTNGVGSALKGLSTALENLQNQQNEQKSKLLVNGTKKRNGKSRKRHGSGASSSEISVSVNVSLNSSRRSSRQTSPDRGSVGSGIRSRRNSMDLFSADYDMKMKKQKKGGGSVELRQKSSSHIQYDDNTKQDLKLCSRCHSSDHSAQGCTEFDDLLCPRCLEWDHWEDTCPFNDPEVPAAQCNICDSFGHKSTIHAVTGFQQRRVIVDTMSWEPFNGWFYESVFRSWWQLNGCGGVPLYKLYRRKTDWRTDVQPIIGECNDEMSDFGRSLARPQQPDTKNYSLSKTDSLEELMKTVRAPRTRRPPSVSDDPDSGRSTPEHLKKYSGSTDQEEASSGSDKTKRLRTFSETLKMLDDDILAELNIDK</sequence>
<feature type="compositionally biased region" description="Low complexity" evidence="1">
    <location>
        <begin position="535"/>
        <end position="546"/>
    </location>
</feature>
<feature type="region of interest" description="Disordered" evidence="1">
    <location>
        <begin position="945"/>
        <end position="964"/>
    </location>
</feature>
<feature type="region of interest" description="Disordered" evidence="1">
    <location>
        <begin position="592"/>
        <end position="614"/>
    </location>
</feature>
<evidence type="ECO:0000313" key="3">
    <source>
        <dbReference type="Proteomes" id="UP000318571"/>
    </source>
</evidence>
<feature type="region of interest" description="Disordered" evidence="1">
    <location>
        <begin position="347"/>
        <end position="394"/>
    </location>
</feature>
<feature type="region of interest" description="Disordered" evidence="1">
    <location>
        <begin position="630"/>
        <end position="688"/>
    </location>
</feature>
<feature type="compositionally biased region" description="Polar residues" evidence="1">
    <location>
        <begin position="280"/>
        <end position="291"/>
    </location>
</feature>
<dbReference type="GO" id="GO:0008270">
    <property type="term" value="F:zinc ion binding"/>
    <property type="evidence" value="ECO:0007669"/>
    <property type="project" value="InterPro"/>
</dbReference>
<name>A0A553PKK1_TIGCA</name>
<dbReference type="SUPFAM" id="SSF57756">
    <property type="entry name" value="Retrovirus zinc finger-like domains"/>
    <property type="match status" value="1"/>
</dbReference>
<feature type="region of interest" description="Disordered" evidence="1">
    <location>
        <begin position="784"/>
        <end position="803"/>
    </location>
</feature>
<feature type="compositionally biased region" description="Low complexity" evidence="1">
    <location>
        <begin position="728"/>
        <end position="764"/>
    </location>
</feature>
<dbReference type="InterPro" id="IPR036875">
    <property type="entry name" value="Znf_CCHC_sf"/>
</dbReference>